<keyword evidence="2" id="KW-1185">Reference proteome</keyword>
<evidence type="ECO:0000313" key="2">
    <source>
        <dbReference type="Proteomes" id="UP000622638"/>
    </source>
</evidence>
<dbReference type="PANTHER" id="PTHR34472:SF1">
    <property type="entry name" value="SULFUR CARRIER PROTEIN THIS"/>
    <property type="match status" value="1"/>
</dbReference>
<gene>
    <name evidence="1" type="ORF">GCM10011572_11030</name>
</gene>
<dbReference type="Gene3D" id="3.10.20.30">
    <property type="match status" value="1"/>
</dbReference>
<accession>A0ABQ1KBG5</accession>
<dbReference type="EMBL" id="BMKG01000003">
    <property type="protein sequence ID" value="GGB90783.1"/>
    <property type="molecule type" value="Genomic_DNA"/>
</dbReference>
<dbReference type="PANTHER" id="PTHR34472">
    <property type="entry name" value="SULFUR CARRIER PROTEIN THIS"/>
    <property type="match status" value="1"/>
</dbReference>
<name>A0ABQ1KBG5_9BURK</name>
<dbReference type="RefSeq" id="WP_229417957.1">
    <property type="nucleotide sequence ID" value="NZ_BMKG01000003.1"/>
</dbReference>
<dbReference type="InterPro" id="IPR010035">
    <property type="entry name" value="Thi_S"/>
</dbReference>
<reference evidence="2" key="1">
    <citation type="journal article" date="2019" name="Int. J. Syst. Evol. Microbiol.">
        <title>The Global Catalogue of Microorganisms (GCM) 10K type strain sequencing project: providing services to taxonomists for standard genome sequencing and annotation.</title>
        <authorList>
            <consortium name="The Broad Institute Genomics Platform"/>
            <consortium name="The Broad Institute Genome Sequencing Center for Infectious Disease"/>
            <person name="Wu L."/>
            <person name="Ma J."/>
        </authorList>
    </citation>
    <scope>NUCLEOTIDE SEQUENCE [LARGE SCALE GENOMIC DNA]</scope>
    <source>
        <strain evidence="2">CGMCC 1.15931</strain>
    </source>
</reference>
<dbReference type="Proteomes" id="UP000622638">
    <property type="component" value="Unassembled WGS sequence"/>
</dbReference>
<dbReference type="NCBIfam" id="TIGR01683">
    <property type="entry name" value="thiS"/>
    <property type="match status" value="1"/>
</dbReference>
<dbReference type="InterPro" id="IPR016155">
    <property type="entry name" value="Mopterin_synth/thiamin_S_b"/>
</dbReference>
<dbReference type="CDD" id="cd00565">
    <property type="entry name" value="Ubl_ThiS"/>
    <property type="match status" value="1"/>
</dbReference>
<dbReference type="Pfam" id="PF02597">
    <property type="entry name" value="ThiS"/>
    <property type="match status" value="1"/>
</dbReference>
<sequence length="75" mass="8264">MNEMKIEMNIEIEVNGAPRQVAPGQTLHQLVQALELEGQALALAVNRAVVPRQRWHEVTLQGRDQVDIVRAIGGG</sequence>
<dbReference type="InterPro" id="IPR012675">
    <property type="entry name" value="Beta-grasp_dom_sf"/>
</dbReference>
<dbReference type="SUPFAM" id="SSF54285">
    <property type="entry name" value="MoaD/ThiS"/>
    <property type="match status" value="1"/>
</dbReference>
<proteinExistence type="predicted"/>
<evidence type="ECO:0000313" key="1">
    <source>
        <dbReference type="EMBL" id="GGB90783.1"/>
    </source>
</evidence>
<comment type="caution">
    <text evidence="1">The sequence shown here is derived from an EMBL/GenBank/DDBJ whole genome shotgun (WGS) entry which is preliminary data.</text>
</comment>
<dbReference type="InterPro" id="IPR003749">
    <property type="entry name" value="ThiS/MoaD-like"/>
</dbReference>
<protein>
    <submittedName>
        <fullName evidence="1">Thiamine biosynthesis protein ThiS</fullName>
    </submittedName>
</protein>
<organism evidence="1 2">
    <name type="scientific">Pseudoduganella buxea</name>
    <dbReference type="NCBI Taxonomy" id="1949069"/>
    <lineage>
        <taxon>Bacteria</taxon>
        <taxon>Pseudomonadati</taxon>
        <taxon>Pseudomonadota</taxon>
        <taxon>Betaproteobacteria</taxon>
        <taxon>Burkholderiales</taxon>
        <taxon>Oxalobacteraceae</taxon>
        <taxon>Telluria group</taxon>
        <taxon>Pseudoduganella</taxon>
    </lineage>
</organism>